<name>A0A2S0M4M9_MEGEL</name>
<dbReference type="AlphaFoldDB" id="A0A2S0M4M9"/>
<reference evidence="1 2" key="1">
    <citation type="journal article" date="2018" name="Genome Announc.">
        <title>Complete genomes of two Megasphaera elsdenii strains, NCIMB 702410 and ATCC 25940.</title>
        <authorList>
            <person name="Hatmaker E.A."/>
            <person name="O'Dell K."/>
            <person name="Riley L.A."/>
            <person name="Klingeman D.M."/>
            <person name="Guss A.M."/>
        </authorList>
    </citation>
    <scope>NUCLEOTIDE SEQUENCE [LARGE SCALE GENOMIC DNA]</scope>
    <source>
        <strain evidence="1 2">NCIMB702410</strain>
    </source>
</reference>
<dbReference type="GO" id="GO:0006310">
    <property type="term" value="P:DNA recombination"/>
    <property type="evidence" value="ECO:0007669"/>
    <property type="project" value="InterPro"/>
</dbReference>
<evidence type="ECO:0000313" key="2">
    <source>
        <dbReference type="Proteomes" id="UP000238358"/>
    </source>
</evidence>
<dbReference type="RefSeq" id="WP_080712325.1">
    <property type="nucleotide sequence ID" value="NZ_CP027569.1"/>
</dbReference>
<proteinExistence type="predicted"/>
<dbReference type="EMBL" id="CP027569">
    <property type="protein sequence ID" value="AVO26387.1"/>
    <property type="molecule type" value="Genomic_DNA"/>
</dbReference>
<dbReference type="InterPro" id="IPR036614">
    <property type="entry name" value="RusA-like_sf"/>
</dbReference>
<dbReference type="Proteomes" id="UP000238358">
    <property type="component" value="Chromosome"/>
</dbReference>
<gene>
    <name evidence="1" type="ORF">C6Y28_01405</name>
</gene>
<dbReference type="GO" id="GO:0006281">
    <property type="term" value="P:DNA repair"/>
    <property type="evidence" value="ECO:0007669"/>
    <property type="project" value="InterPro"/>
</dbReference>
<dbReference type="SUPFAM" id="SSF103084">
    <property type="entry name" value="Holliday junction resolvase RusA"/>
    <property type="match status" value="1"/>
</dbReference>
<organism evidence="1 2">
    <name type="scientific">Megasphaera elsdenii</name>
    <dbReference type="NCBI Taxonomy" id="907"/>
    <lineage>
        <taxon>Bacteria</taxon>
        <taxon>Bacillati</taxon>
        <taxon>Bacillota</taxon>
        <taxon>Negativicutes</taxon>
        <taxon>Veillonellales</taxon>
        <taxon>Veillonellaceae</taxon>
        <taxon>Megasphaera</taxon>
    </lineage>
</organism>
<accession>A0A2S0M4M9</accession>
<dbReference type="Gene3D" id="3.30.1330.70">
    <property type="entry name" value="Holliday junction resolvase RusA"/>
    <property type="match status" value="1"/>
</dbReference>
<dbReference type="OrthoDB" id="2087700at2"/>
<dbReference type="GO" id="GO:0000287">
    <property type="term" value="F:magnesium ion binding"/>
    <property type="evidence" value="ECO:0007669"/>
    <property type="project" value="InterPro"/>
</dbReference>
<protein>
    <submittedName>
        <fullName evidence="1">Uncharacterized protein</fullName>
    </submittedName>
</protein>
<evidence type="ECO:0000313" key="1">
    <source>
        <dbReference type="EMBL" id="AVO26387.1"/>
    </source>
</evidence>
<sequence length="96" mass="11639">MSRDAHMLCKLGMFKVRDWRIDKAKIVFRWIEPNRRRDKDNVAFAKKFILDSLQEVGIIKNDGWDEIISFRDEFYIDRNNPRVEVYIFAPDEKEMV</sequence>